<gene>
    <name evidence="2" type="ORF">PCAL00307_LOCUS4168</name>
</gene>
<organism evidence="2">
    <name type="scientific">Pelagomonas calceolata</name>
    <dbReference type="NCBI Taxonomy" id="35677"/>
    <lineage>
        <taxon>Eukaryota</taxon>
        <taxon>Sar</taxon>
        <taxon>Stramenopiles</taxon>
        <taxon>Ochrophyta</taxon>
        <taxon>Pelagophyceae</taxon>
        <taxon>Pelagomonadales</taxon>
        <taxon>Pelagomonadaceae</taxon>
        <taxon>Pelagomonas</taxon>
    </lineage>
</organism>
<dbReference type="EMBL" id="HBIW01005092">
    <property type="protein sequence ID" value="CAE0688734.1"/>
    <property type="molecule type" value="Transcribed_RNA"/>
</dbReference>
<dbReference type="AlphaFoldDB" id="A0A7S3ZNM0"/>
<sequence>MTSGSVPTSPTRTEDVPGARRQPPFGGLEERGGRRKDASVAVRVVSTRPKGVVEALIGTQPAPASRTTPLQSVEGFCLVLRSTRPDVARDRLLRPFDGVVIPLHAIDATFARWRVGVHVSRL</sequence>
<evidence type="ECO:0000313" key="2">
    <source>
        <dbReference type="EMBL" id="CAE0688734.1"/>
    </source>
</evidence>
<feature type="compositionally biased region" description="Basic and acidic residues" evidence="1">
    <location>
        <begin position="28"/>
        <end position="38"/>
    </location>
</feature>
<protein>
    <submittedName>
        <fullName evidence="2">Uncharacterized protein</fullName>
    </submittedName>
</protein>
<feature type="compositionally biased region" description="Polar residues" evidence="1">
    <location>
        <begin position="1"/>
        <end position="11"/>
    </location>
</feature>
<reference evidence="2" key="1">
    <citation type="submission" date="2021-01" db="EMBL/GenBank/DDBJ databases">
        <authorList>
            <person name="Corre E."/>
            <person name="Pelletier E."/>
            <person name="Niang G."/>
            <person name="Scheremetjew M."/>
            <person name="Finn R."/>
            <person name="Kale V."/>
            <person name="Holt S."/>
            <person name="Cochrane G."/>
            <person name="Meng A."/>
            <person name="Brown T."/>
            <person name="Cohen L."/>
        </authorList>
    </citation>
    <scope>NUCLEOTIDE SEQUENCE</scope>
    <source>
        <strain evidence="2">CCMP1756</strain>
    </source>
</reference>
<evidence type="ECO:0000256" key="1">
    <source>
        <dbReference type="SAM" id="MobiDB-lite"/>
    </source>
</evidence>
<accession>A0A7S3ZNM0</accession>
<name>A0A7S3ZNM0_9STRA</name>
<feature type="region of interest" description="Disordered" evidence="1">
    <location>
        <begin position="1"/>
        <end position="39"/>
    </location>
</feature>
<proteinExistence type="predicted"/>